<dbReference type="VEuPathDB" id="VectorBase:ASTE008566"/>
<organism evidence="2 3">
    <name type="scientific">Anopheles stephensi</name>
    <name type="common">Indo-Pakistan malaria mosquito</name>
    <dbReference type="NCBI Taxonomy" id="30069"/>
    <lineage>
        <taxon>Eukaryota</taxon>
        <taxon>Metazoa</taxon>
        <taxon>Ecdysozoa</taxon>
        <taxon>Arthropoda</taxon>
        <taxon>Hexapoda</taxon>
        <taxon>Insecta</taxon>
        <taxon>Pterygota</taxon>
        <taxon>Neoptera</taxon>
        <taxon>Endopterygota</taxon>
        <taxon>Diptera</taxon>
        <taxon>Nematocera</taxon>
        <taxon>Culicoidea</taxon>
        <taxon>Culicidae</taxon>
        <taxon>Anophelinae</taxon>
        <taxon>Anopheles</taxon>
    </lineage>
</organism>
<dbReference type="VEuPathDB" id="VectorBase:ASTEI10588"/>
<dbReference type="STRING" id="30069.A0A182YQ52"/>
<dbReference type="Proteomes" id="UP000076408">
    <property type="component" value="Unassembled WGS sequence"/>
</dbReference>
<dbReference type="EnsemblMetazoa" id="ASTEI10588-RA">
    <property type="protein sequence ID" value="ASTEI10588-PA"/>
    <property type="gene ID" value="ASTEI10588"/>
</dbReference>
<name>A0A182YQ52_ANOST</name>
<evidence type="ECO:0000313" key="2">
    <source>
        <dbReference type="EnsemblMetazoa" id="ASTEI10588-PA"/>
    </source>
</evidence>
<protein>
    <submittedName>
        <fullName evidence="2">Uncharacterized protein</fullName>
    </submittedName>
</protein>
<dbReference type="AlphaFoldDB" id="A0A182YQ52"/>
<feature type="region of interest" description="Disordered" evidence="1">
    <location>
        <begin position="293"/>
        <end position="314"/>
    </location>
</feature>
<evidence type="ECO:0000313" key="3">
    <source>
        <dbReference type="Proteomes" id="UP000076408"/>
    </source>
</evidence>
<sequence length="575" mass="64307">MWTLPQEGFSVFYRYFRDKISWLEADAVFDNGVQFDASRAFLKELDVTNAVSSKALNPSSGYWAETIPAIEQPLCAVLDPIRDFRWHALRCSGPETAAFLCELPVPTWAVDCTVTSIPSLTVQYMSDSGTVQISRDCGESGTKHISCQGKQDRNNIIEQLQCSEEENLASVLAIDNSNQLLLMLGTESVKTASSTSHPHQQPILEHDILTVVSSIDHESNNKIEINPIQIEDTVKNVINKFNLQDLMRNEQAGMHSEELDTLGHEVKCHRKSGYSKNYSPLYEKKNRFVTKTTNGSNWNDKGNEDGEDDETMMGDQPMQDEMETPPIDIIQRAVKPTVDGDYPDTVIVGNEVKTANNETGSFSQSDTSVTWTDLITTLDSTLRRGAVSDADEESTIKTPESVDVSTTIDKNKVTKTMIFDQNSISSVLPVTTTTDESPAIITTEPNTSSHMIPTIPKSEIITGDHFKPPMLMVKARFVSARPQTELPVTTMIPNVPSTVIPTESIERFSATFEITDDTFPEDYQKNEPSLSKTNYNALRRLKCLLQAHDRYNRVRRQLSSFPVTMKCMISLRLLP</sequence>
<reference evidence="3" key="1">
    <citation type="journal article" date="2014" name="Genome Biol.">
        <title>Genome analysis of a major urban malaria vector mosquito, Anopheles stephensi.</title>
        <authorList>
            <person name="Jiang X."/>
            <person name="Peery A."/>
            <person name="Hall A.B."/>
            <person name="Sharma A."/>
            <person name="Chen X.G."/>
            <person name="Waterhouse R.M."/>
            <person name="Komissarov A."/>
            <person name="Riehle M.M."/>
            <person name="Shouche Y."/>
            <person name="Sharakhova M.V."/>
            <person name="Lawson D."/>
            <person name="Pakpour N."/>
            <person name="Arensburger P."/>
            <person name="Davidson V.L."/>
            <person name="Eiglmeier K."/>
            <person name="Emrich S."/>
            <person name="George P."/>
            <person name="Kennedy R.C."/>
            <person name="Mane S.P."/>
            <person name="Maslen G."/>
            <person name="Oringanje C."/>
            <person name="Qi Y."/>
            <person name="Settlage R."/>
            <person name="Tojo M."/>
            <person name="Tubio J.M."/>
            <person name="Unger M.F."/>
            <person name="Wang B."/>
            <person name="Vernick K.D."/>
            <person name="Ribeiro J.M."/>
            <person name="James A.A."/>
            <person name="Michel K."/>
            <person name="Riehle M.A."/>
            <person name="Luckhart S."/>
            <person name="Sharakhov I.V."/>
            <person name="Tu Z."/>
        </authorList>
    </citation>
    <scope>NUCLEOTIDE SEQUENCE [LARGE SCALE GENOMIC DNA]</scope>
    <source>
        <strain evidence="3">Indian</strain>
    </source>
</reference>
<proteinExistence type="predicted"/>
<accession>A0A182YQ52</accession>
<keyword evidence="3" id="KW-1185">Reference proteome</keyword>
<reference evidence="2" key="2">
    <citation type="submission" date="2020-05" db="UniProtKB">
        <authorList>
            <consortium name="EnsemblMetazoa"/>
        </authorList>
    </citation>
    <scope>IDENTIFICATION</scope>
    <source>
        <strain evidence="2">Indian</strain>
    </source>
</reference>
<feature type="compositionally biased region" description="Acidic residues" evidence="1">
    <location>
        <begin position="305"/>
        <end position="314"/>
    </location>
</feature>
<evidence type="ECO:0000256" key="1">
    <source>
        <dbReference type="SAM" id="MobiDB-lite"/>
    </source>
</evidence>
<dbReference type="VEuPathDB" id="VectorBase:ASTEI20_033910"/>